<dbReference type="InterPro" id="IPR001781">
    <property type="entry name" value="Znf_LIM"/>
</dbReference>
<evidence type="ECO:0000256" key="5">
    <source>
        <dbReference type="SAM" id="MobiDB-lite"/>
    </source>
</evidence>
<evidence type="ECO:0000256" key="1">
    <source>
        <dbReference type="ARBA" id="ARBA00022723"/>
    </source>
</evidence>
<feature type="compositionally biased region" description="Basic and acidic residues" evidence="5">
    <location>
        <begin position="94"/>
        <end position="103"/>
    </location>
</feature>
<dbReference type="GO" id="GO:0046872">
    <property type="term" value="F:metal ion binding"/>
    <property type="evidence" value="ECO:0007669"/>
    <property type="project" value="UniProtKB-KW"/>
</dbReference>
<dbReference type="GeneID" id="105890130"/>
<gene>
    <name evidence="8" type="primary">LOC105890130</name>
</gene>
<dbReference type="Gene3D" id="2.10.110.10">
    <property type="entry name" value="Cysteine Rich Protein"/>
    <property type="match status" value="1"/>
</dbReference>
<dbReference type="SMART" id="SM00132">
    <property type="entry name" value="LIM"/>
    <property type="match status" value="1"/>
</dbReference>
<feature type="region of interest" description="Disordered" evidence="5">
    <location>
        <begin position="169"/>
        <end position="235"/>
    </location>
</feature>
<proteinExistence type="predicted"/>
<evidence type="ECO:0000313" key="7">
    <source>
        <dbReference type="Proteomes" id="UP000515152"/>
    </source>
</evidence>
<sequence length="387" mass="44213">MEVKSILRRTQSLKSVHTDKTLSVNEVGLRERKKSVSQLVAQYQVSAKGKKTQSEHDKQKNSPVPLPVPAPAPVPETVRDPEPDPPETPRMSRGMRERSRSLSERQPLSRAKSMEILPRGGGTPGGTSALRALFESQVMTPRERKRGGEPHNTAPVNRDTQVKLEVEDTQEADKQVEEVKKNSTHDPQPLMSEEEEVTPKAARRTRLERRKTVSGVYLDRTHQTSEDKEKRRSTADFRDSDFVYRQEKSTISVKAMSALFQSKVETAETSGNLLKQEMDSLNPSGKRPKAIKFQPTAQDTCSVCLKPVYPMERMVTDKFIFHKNCFCCKHCRKKLSIGNYAPLYGEFYCVFHYQQLFRRKGNYDEGFGRPQHKDRWLQYTVNGTDDL</sequence>
<dbReference type="SUPFAM" id="SSF57716">
    <property type="entry name" value="Glucocorticoid receptor-like (DNA-binding domain)"/>
    <property type="match status" value="2"/>
</dbReference>
<dbReference type="RefSeq" id="XP_031439804.1">
    <property type="nucleotide sequence ID" value="XM_031583944.2"/>
</dbReference>
<protein>
    <submittedName>
        <fullName evidence="8">LIM domain-containing protein isoform X4</fullName>
    </submittedName>
</protein>
<feature type="compositionally biased region" description="Pro residues" evidence="5">
    <location>
        <begin position="64"/>
        <end position="74"/>
    </location>
</feature>
<evidence type="ECO:0000256" key="3">
    <source>
        <dbReference type="ARBA" id="ARBA00023038"/>
    </source>
</evidence>
<feature type="compositionally biased region" description="Basic and acidic residues" evidence="5">
    <location>
        <begin position="169"/>
        <end position="184"/>
    </location>
</feature>
<feature type="compositionally biased region" description="Basic and acidic residues" evidence="5">
    <location>
        <begin position="219"/>
        <end position="235"/>
    </location>
</feature>
<dbReference type="PROSITE" id="PS00478">
    <property type="entry name" value="LIM_DOMAIN_1"/>
    <property type="match status" value="1"/>
</dbReference>
<dbReference type="PANTHER" id="PTHR24206">
    <property type="entry name" value="OS06G0237300 PROTEIN"/>
    <property type="match status" value="1"/>
</dbReference>
<evidence type="ECO:0000256" key="4">
    <source>
        <dbReference type="PROSITE-ProRule" id="PRU00125"/>
    </source>
</evidence>
<keyword evidence="7" id="KW-1185">Reference proteome</keyword>
<dbReference type="FunFam" id="2.10.110.10:FF:000002">
    <property type="entry name" value="LIM domain and actin-binding 1"/>
    <property type="match status" value="1"/>
</dbReference>
<accession>A0A6P8GL28</accession>
<dbReference type="Pfam" id="PF00412">
    <property type="entry name" value="LIM"/>
    <property type="match status" value="1"/>
</dbReference>
<dbReference type="Proteomes" id="UP000515152">
    <property type="component" value="Chromosome 17"/>
</dbReference>
<dbReference type="AlphaFoldDB" id="A0A6P8GL28"/>
<dbReference type="PROSITE" id="PS50023">
    <property type="entry name" value="LIM_DOMAIN_2"/>
    <property type="match status" value="1"/>
</dbReference>
<evidence type="ECO:0000259" key="6">
    <source>
        <dbReference type="PROSITE" id="PS50023"/>
    </source>
</evidence>
<feature type="domain" description="LIM zinc-binding" evidence="6">
    <location>
        <begin position="299"/>
        <end position="359"/>
    </location>
</feature>
<keyword evidence="3 4" id="KW-0440">LIM domain</keyword>
<keyword evidence="1 4" id="KW-0479">Metal-binding</keyword>
<evidence type="ECO:0000256" key="2">
    <source>
        <dbReference type="ARBA" id="ARBA00022833"/>
    </source>
</evidence>
<reference evidence="8" key="1">
    <citation type="submission" date="2025-08" db="UniProtKB">
        <authorList>
            <consortium name="RefSeq"/>
        </authorList>
    </citation>
    <scope>IDENTIFICATION</scope>
</reference>
<evidence type="ECO:0000313" key="8">
    <source>
        <dbReference type="RefSeq" id="XP_031439804.1"/>
    </source>
</evidence>
<feature type="region of interest" description="Disordered" evidence="5">
    <location>
        <begin position="44"/>
        <end position="126"/>
    </location>
</feature>
<organism evidence="7 8">
    <name type="scientific">Clupea harengus</name>
    <name type="common">Atlantic herring</name>
    <dbReference type="NCBI Taxonomy" id="7950"/>
    <lineage>
        <taxon>Eukaryota</taxon>
        <taxon>Metazoa</taxon>
        <taxon>Chordata</taxon>
        <taxon>Craniata</taxon>
        <taxon>Vertebrata</taxon>
        <taxon>Euteleostomi</taxon>
        <taxon>Actinopterygii</taxon>
        <taxon>Neopterygii</taxon>
        <taxon>Teleostei</taxon>
        <taxon>Clupei</taxon>
        <taxon>Clupeiformes</taxon>
        <taxon>Clupeoidei</taxon>
        <taxon>Clupeidae</taxon>
        <taxon>Clupea</taxon>
    </lineage>
</organism>
<keyword evidence="2 4" id="KW-0862">Zinc</keyword>
<name>A0A6P8GL28_CLUHA</name>